<evidence type="ECO:0000256" key="1">
    <source>
        <dbReference type="SAM" id="MobiDB-lite"/>
    </source>
</evidence>
<dbReference type="Proteomes" id="UP000799767">
    <property type="component" value="Unassembled WGS sequence"/>
</dbReference>
<dbReference type="RefSeq" id="XP_033587585.1">
    <property type="nucleotide sequence ID" value="XM_033734075.1"/>
</dbReference>
<reference evidence="2" key="1">
    <citation type="journal article" date="2020" name="Stud. Mycol.">
        <title>101 Dothideomycetes genomes: a test case for predicting lifestyles and emergence of pathogens.</title>
        <authorList>
            <person name="Haridas S."/>
            <person name="Albert R."/>
            <person name="Binder M."/>
            <person name="Bloem J."/>
            <person name="Labutti K."/>
            <person name="Salamov A."/>
            <person name="Andreopoulos B."/>
            <person name="Baker S."/>
            <person name="Barry K."/>
            <person name="Bills G."/>
            <person name="Bluhm B."/>
            <person name="Cannon C."/>
            <person name="Castanera R."/>
            <person name="Culley D."/>
            <person name="Daum C."/>
            <person name="Ezra D."/>
            <person name="Gonzalez J."/>
            <person name="Henrissat B."/>
            <person name="Kuo A."/>
            <person name="Liang C."/>
            <person name="Lipzen A."/>
            <person name="Lutzoni F."/>
            <person name="Magnuson J."/>
            <person name="Mondo S."/>
            <person name="Nolan M."/>
            <person name="Ohm R."/>
            <person name="Pangilinan J."/>
            <person name="Park H.-J."/>
            <person name="Ramirez L."/>
            <person name="Alfaro M."/>
            <person name="Sun H."/>
            <person name="Tritt A."/>
            <person name="Yoshinaga Y."/>
            <person name="Zwiers L.-H."/>
            <person name="Turgeon B."/>
            <person name="Goodwin S."/>
            <person name="Spatafora J."/>
            <person name="Crous P."/>
            <person name="Grigoriev I."/>
        </authorList>
    </citation>
    <scope>NUCLEOTIDE SEQUENCE</scope>
    <source>
        <strain evidence="2">CBS 113389</strain>
    </source>
</reference>
<organism evidence="2 3">
    <name type="scientific">Neohortaea acidophila</name>
    <dbReference type="NCBI Taxonomy" id="245834"/>
    <lineage>
        <taxon>Eukaryota</taxon>
        <taxon>Fungi</taxon>
        <taxon>Dikarya</taxon>
        <taxon>Ascomycota</taxon>
        <taxon>Pezizomycotina</taxon>
        <taxon>Dothideomycetes</taxon>
        <taxon>Dothideomycetidae</taxon>
        <taxon>Mycosphaerellales</taxon>
        <taxon>Teratosphaeriaceae</taxon>
        <taxon>Neohortaea</taxon>
    </lineage>
</organism>
<dbReference type="GO" id="GO:0006360">
    <property type="term" value="P:transcription by RNA polymerase I"/>
    <property type="evidence" value="ECO:0007669"/>
    <property type="project" value="InterPro"/>
</dbReference>
<gene>
    <name evidence="2" type="ORF">BDY17DRAFT_300566</name>
</gene>
<dbReference type="Pfam" id="PF05234">
    <property type="entry name" value="UAF_Rrn10"/>
    <property type="match status" value="1"/>
</dbReference>
<keyword evidence="3" id="KW-1185">Reference proteome</keyword>
<dbReference type="AlphaFoldDB" id="A0A6A6PM77"/>
<dbReference type="GeneID" id="54475077"/>
<evidence type="ECO:0000313" key="2">
    <source>
        <dbReference type="EMBL" id="KAF2481015.1"/>
    </source>
</evidence>
<proteinExistence type="predicted"/>
<dbReference type="InterPro" id="IPR022793">
    <property type="entry name" value="Rrn10"/>
</dbReference>
<accession>A0A6A6PM77</accession>
<name>A0A6A6PM77_9PEZI</name>
<dbReference type="PANTHER" id="PTHR28054">
    <property type="entry name" value="RNA POLYMERASE I-SPECIFIC TRANSCRIPTION INITIATION FACTOR RRN10"/>
    <property type="match status" value="1"/>
</dbReference>
<dbReference type="EMBL" id="MU001638">
    <property type="protein sequence ID" value="KAF2481015.1"/>
    <property type="molecule type" value="Genomic_DNA"/>
</dbReference>
<dbReference type="OrthoDB" id="2565191at2759"/>
<sequence>MTSSQRTSVPERKRRRPVTVYDAVAGRAGYEGFLTAPQPSKYRDTASHSTTSVPPEEVLFRRKGAPVRYEEDDIYFANRHLTPDQRLPDSDLLKTIHTYASDFYAATTADEDGEEFRSLDETALIAMGILLEEAAKEAVGESGFLAFLEPSDAGQAAAQKPP</sequence>
<protein>
    <submittedName>
        <fullName evidence="2">Uncharacterized protein</fullName>
    </submittedName>
</protein>
<dbReference type="PANTHER" id="PTHR28054:SF1">
    <property type="entry name" value="RNA POLYMERASE I-SPECIFIC TRANSCRIPTION INITIATION FACTOR RRN10"/>
    <property type="match status" value="1"/>
</dbReference>
<feature type="region of interest" description="Disordered" evidence="1">
    <location>
        <begin position="34"/>
        <end position="54"/>
    </location>
</feature>
<evidence type="ECO:0000313" key="3">
    <source>
        <dbReference type="Proteomes" id="UP000799767"/>
    </source>
</evidence>